<dbReference type="Pfam" id="PF25591">
    <property type="entry name" value="LRV_2"/>
    <property type="match status" value="1"/>
</dbReference>
<dbReference type="eggNOG" id="COG1716">
    <property type="taxonomic scope" value="Bacteria"/>
</dbReference>
<name>A0A087BME6_9BIFI</name>
<protein>
    <submittedName>
        <fullName evidence="4">FHA domain-containing protein</fullName>
    </submittedName>
</protein>
<dbReference type="Proteomes" id="UP000029014">
    <property type="component" value="Unassembled WGS sequence"/>
</dbReference>
<evidence type="ECO:0000259" key="3">
    <source>
        <dbReference type="PROSITE" id="PS50006"/>
    </source>
</evidence>
<dbReference type="RefSeq" id="WP_022860843.1">
    <property type="nucleotide sequence ID" value="NZ_JGZD01000009.1"/>
</dbReference>
<evidence type="ECO:0000313" key="5">
    <source>
        <dbReference type="Proteomes" id="UP000029014"/>
    </source>
</evidence>
<feature type="compositionally biased region" description="Basic and acidic residues" evidence="2">
    <location>
        <begin position="193"/>
        <end position="212"/>
    </location>
</feature>
<evidence type="ECO:0000256" key="2">
    <source>
        <dbReference type="SAM" id="MobiDB-lite"/>
    </source>
</evidence>
<dbReference type="InterPro" id="IPR057893">
    <property type="entry name" value="LRV_2"/>
</dbReference>
<comment type="caution">
    <text evidence="4">The sequence shown here is derived from an EMBL/GenBank/DDBJ whole genome shotgun (WGS) entry which is preliminary data.</text>
</comment>
<dbReference type="Gene3D" id="2.60.200.20">
    <property type="match status" value="1"/>
</dbReference>
<evidence type="ECO:0000313" key="4">
    <source>
        <dbReference type="EMBL" id="KFI72196.1"/>
    </source>
</evidence>
<gene>
    <name evidence="4" type="ORF">BMIN_0085</name>
</gene>
<accession>A0A087BME6</accession>
<sequence>MAQRRITRQWVVTAKGVECARVDQGHSVEIGRRPIRPIADSSMTRVEIVDPARSMSKRHAIFRVDESGVATVRDLNSTNGSYVVRADGGLMRLQPGMDFLLPTSSMRLQFGDVALDFQRIDVEIGQRETSDADDVKDLFRYARPDASPQGHDLGGLSVGDILDVRAGEPTIVFHARHSAAAEGVAAAGAAAADKPERTALEEPDARIPSEAQRSHDVAYCSFNANAPVQDDPVVQPAPVVQSAPVVQPTPGTPDSRDDRKDPGIGRSPRESLDGGGSRSDGTRADAPYRDGNLEFPVAPDQVAPDQVASDQTASESDAAGSSSGSSGPDGVPAFLVDASDERERGAAAESDDVAGSGYADARHSDDMRVTPATQTIRPRDLFADAARSSSVSTTADKPDERLVSSVTSSSVTSASEEASPDAASASPDRESASMPVTSMPVTSMPVASEASDPAPSDAAAASGTLSGVAFEPGSVFQRVSSGSLNASRPRIEVAGFTSDQARTTADYTEQFEMARHSELLGFLAMNPSLYDDLYAWLASQGDKDIDAALARNDGYRDYLTTIGK</sequence>
<dbReference type="CDD" id="cd00060">
    <property type="entry name" value="FHA"/>
    <property type="match status" value="1"/>
</dbReference>
<dbReference type="Pfam" id="PF00498">
    <property type="entry name" value="FHA"/>
    <property type="match status" value="1"/>
</dbReference>
<dbReference type="SUPFAM" id="SSF49879">
    <property type="entry name" value="SMAD/FHA domain"/>
    <property type="match status" value="1"/>
</dbReference>
<feature type="region of interest" description="Disordered" evidence="2">
    <location>
        <begin position="186"/>
        <end position="212"/>
    </location>
</feature>
<keyword evidence="5" id="KW-1185">Reference proteome</keyword>
<feature type="compositionally biased region" description="Basic and acidic residues" evidence="2">
    <location>
        <begin position="254"/>
        <end position="272"/>
    </location>
</feature>
<feature type="compositionally biased region" description="Low complexity" evidence="2">
    <location>
        <begin position="404"/>
        <end position="426"/>
    </location>
</feature>
<dbReference type="SMART" id="SM00240">
    <property type="entry name" value="FHA"/>
    <property type="match status" value="1"/>
</dbReference>
<dbReference type="InterPro" id="IPR000253">
    <property type="entry name" value="FHA_dom"/>
</dbReference>
<dbReference type="InterPro" id="IPR008984">
    <property type="entry name" value="SMAD_FHA_dom_sf"/>
</dbReference>
<feature type="compositionally biased region" description="Low complexity" evidence="2">
    <location>
        <begin position="313"/>
        <end position="326"/>
    </location>
</feature>
<reference evidence="4 5" key="1">
    <citation type="submission" date="2014-03" db="EMBL/GenBank/DDBJ databases">
        <title>Genomics of Bifidobacteria.</title>
        <authorList>
            <person name="Ventura M."/>
            <person name="Milani C."/>
            <person name="Lugli G.A."/>
        </authorList>
    </citation>
    <scope>NUCLEOTIDE SEQUENCE [LARGE SCALE GENOMIC DNA]</scope>
    <source>
        <strain evidence="4 5">LMG 11592</strain>
    </source>
</reference>
<feature type="domain" description="FHA" evidence="3">
    <location>
        <begin position="28"/>
        <end position="83"/>
    </location>
</feature>
<dbReference type="PROSITE" id="PS50006">
    <property type="entry name" value="FHA_DOMAIN"/>
    <property type="match status" value="1"/>
</dbReference>
<proteinExistence type="predicted"/>
<feature type="compositionally biased region" description="Basic and acidic residues" evidence="2">
    <location>
        <begin position="280"/>
        <end position="292"/>
    </location>
</feature>
<evidence type="ECO:0000256" key="1">
    <source>
        <dbReference type="ARBA" id="ARBA00022553"/>
    </source>
</evidence>
<feature type="region of interest" description="Disordered" evidence="2">
    <location>
        <begin position="241"/>
        <end position="460"/>
    </location>
</feature>
<feature type="compositionally biased region" description="Low complexity" evidence="2">
    <location>
        <begin position="447"/>
        <end position="460"/>
    </location>
</feature>
<organism evidence="4 5">
    <name type="scientific">Bifidobacterium minimum</name>
    <dbReference type="NCBI Taxonomy" id="1693"/>
    <lineage>
        <taxon>Bacteria</taxon>
        <taxon>Bacillati</taxon>
        <taxon>Actinomycetota</taxon>
        <taxon>Actinomycetes</taxon>
        <taxon>Bifidobacteriales</taxon>
        <taxon>Bifidobacteriaceae</taxon>
        <taxon>Bifidobacterium</taxon>
    </lineage>
</organism>
<dbReference type="STRING" id="1693.BMIN_0085"/>
<dbReference type="AlphaFoldDB" id="A0A087BME6"/>
<dbReference type="EMBL" id="JGZD01000009">
    <property type="protein sequence ID" value="KFI72196.1"/>
    <property type="molecule type" value="Genomic_DNA"/>
</dbReference>
<keyword evidence="1" id="KW-0597">Phosphoprotein</keyword>